<feature type="transmembrane region" description="Helical" evidence="4">
    <location>
        <begin position="255"/>
        <end position="277"/>
    </location>
</feature>
<feature type="transmembrane region" description="Helical" evidence="4">
    <location>
        <begin position="379"/>
        <end position="397"/>
    </location>
</feature>
<dbReference type="eggNOG" id="COG2814">
    <property type="taxonomic scope" value="Bacteria"/>
</dbReference>
<feature type="domain" description="Major facilitator superfamily (MFS) profile" evidence="5">
    <location>
        <begin position="23"/>
        <end position="402"/>
    </location>
</feature>
<dbReference type="InterPro" id="IPR020846">
    <property type="entry name" value="MFS_dom"/>
</dbReference>
<accession>A5FW70</accession>
<sequence>MSECITASPAAVAKTDAAPSSALTTLFAVATGAVVANIYYVQPLVGTIAPDIGLPAQVASLLVTLTQLGYAAGLLLLVPLGDLLENRKLIARMVGASAIALGLAAIAWNGTSFLAASLLIGVSSAAVQIMVPMIASLTPDAIRGRVVGNVMAGLLLGILLARPMASFVAWLAGWRAVFGISAAGIALLAVLLRLKLPRVTPKLDHRYGELIVSMLGLYRTEPTLRRRAAYQTCAFAAFTLYWTAAPLLLLHEFHYTQFGIAIFALVGAAGAAAAPIAGRLADAGYGRPGTATALALIALSFLISGYGAAIHSVVLLAGAGVLLDFGVQANNLFGQRAIYALAPERRARLNGAYMTAFFLGGAAGSAVASDLLIRGGWTLVAIVGGVLPLLALTYFGINEVRRAAARHHG</sequence>
<dbReference type="STRING" id="349163.Acry_0630"/>
<dbReference type="Pfam" id="PF07690">
    <property type="entry name" value="MFS_1"/>
    <property type="match status" value="2"/>
</dbReference>
<feature type="transmembrane region" description="Helical" evidence="4">
    <location>
        <begin position="313"/>
        <end position="333"/>
    </location>
</feature>
<dbReference type="InterPro" id="IPR011701">
    <property type="entry name" value="MFS"/>
</dbReference>
<feature type="transmembrane region" description="Helical" evidence="4">
    <location>
        <begin position="114"/>
        <end position="134"/>
    </location>
</feature>
<evidence type="ECO:0000256" key="1">
    <source>
        <dbReference type="ARBA" id="ARBA00022692"/>
    </source>
</evidence>
<evidence type="ECO:0000259" key="5">
    <source>
        <dbReference type="PROSITE" id="PS50850"/>
    </source>
</evidence>
<name>A5FW70_ACICJ</name>
<evidence type="ECO:0000256" key="3">
    <source>
        <dbReference type="ARBA" id="ARBA00023136"/>
    </source>
</evidence>
<dbReference type="HOGENOM" id="CLU_001265_23_0_5"/>
<evidence type="ECO:0000256" key="2">
    <source>
        <dbReference type="ARBA" id="ARBA00022989"/>
    </source>
</evidence>
<keyword evidence="2 4" id="KW-1133">Transmembrane helix</keyword>
<protein>
    <submittedName>
        <fullName evidence="6">Major facilitator superfamily MFS_1</fullName>
    </submittedName>
</protein>
<dbReference type="Gene3D" id="1.20.1250.20">
    <property type="entry name" value="MFS general substrate transporter like domains"/>
    <property type="match status" value="1"/>
</dbReference>
<dbReference type="EMBL" id="CP000697">
    <property type="protein sequence ID" value="ABQ29852.1"/>
    <property type="molecule type" value="Genomic_DNA"/>
</dbReference>
<keyword evidence="1 4" id="KW-0812">Transmembrane</keyword>
<dbReference type="PANTHER" id="PTHR42910:SF1">
    <property type="entry name" value="MAJOR FACILITATOR SUPERFAMILY (MFS) PROFILE DOMAIN-CONTAINING PROTEIN"/>
    <property type="match status" value="1"/>
</dbReference>
<proteinExistence type="predicted"/>
<organism evidence="6 7">
    <name type="scientific">Acidiphilium cryptum (strain JF-5)</name>
    <dbReference type="NCBI Taxonomy" id="349163"/>
    <lineage>
        <taxon>Bacteria</taxon>
        <taxon>Pseudomonadati</taxon>
        <taxon>Pseudomonadota</taxon>
        <taxon>Alphaproteobacteria</taxon>
        <taxon>Acetobacterales</taxon>
        <taxon>Acidocellaceae</taxon>
        <taxon>Acidiphilium</taxon>
    </lineage>
</organism>
<dbReference type="GO" id="GO:0022857">
    <property type="term" value="F:transmembrane transporter activity"/>
    <property type="evidence" value="ECO:0007669"/>
    <property type="project" value="InterPro"/>
</dbReference>
<feature type="transmembrane region" description="Helical" evidence="4">
    <location>
        <begin position="146"/>
        <end position="165"/>
    </location>
</feature>
<evidence type="ECO:0000256" key="4">
    <source>
        <dbReference type="SAM" id="Phobius"/>
    </source>
</evidence>
<feature type="transmembrane region" description="Helical" evidence="4">
    <location>
        <begin position="52"/>
        <end position="77"/>
    </location>
</feature>
<feature type="transmembrane region" description="Helical" evidence="4">
    <location>
        <begin position="353"/>
        <end position="373"/>
    </location>
</feature>
<dbReference type="KEGG" id="acr:Acry_0630"/>
<dbReference type="InterPro" id="IPR036259">
    <property type="entry name" value="MFS_trans_sf"/>
</dbReference>
<feature type="transmembrane region" description="Helical" evidence="4">
    <location>
        <begin position="89"/>
        <end position="108"/>
    </location>
</feature>
<dbReference type="PROSITE" id="PS50850">
    <property type="entry name" value="MFS"/>
    <property type="match status" value="1"/>
</dbReference>
<dbReference type="Proteomes" id="UP000000245">
    <property type="component" value="Chromosome"/>
</dbReference>
<feature type="transmembrane region" description="Helical" evidence="4">
    <location>
        <begin position="228"/>
        <end position="249"/>
    </location>
</feature>
<feature type="transmembrane region" description="Helical" evidence="4">
    <location>
        <begin position="289"/>
        <end position="307"/>
    </location>
</feature>
<feature type="transmembrane region" description="Helical" evidence="4">
    <location>
        <begin position="171"/>
        <end position="192"/>
    </location>
</feature>
<gene>
    <name evidence="6" type="ordered locus">Acry_0630</name>
</gene>
<dbReference type="AlphaFoldDB" id="A5FW70"/>
<feature type="transmembrane region" description="Helical" evidence="4">
    <location>
        <begin position="21"/>
        <end position="40"/>
    </location>
</feature>
<dbReference type="SUPFAM" id="SSF103473">
    <property type="entry name" value="MFS general substrate transporter"/>
    <property type="match status" value="1"/>
</dbReference>
<dbReference type="RefSeq" id="WP_007421837.1">
    <property type="nucleotide sequence ID" value="NC_009484.1"/>
</dbReference>
<reference evidence="6 7" key="1">
    <citation type="submission" date="2007-05" db="EMBL/GenBank/DDBJ databases">
        <title>Complete sequence of chromosome of Acidiphilium cryptum JF-5.</title>
        <authorList>
            <consortium name="US DOE Joint Genome Institute"/>
            <person name="Copeland A."/>
            <person name="Lucas S."/>
            <person name="Lapidus A."/>
            <person name="Barry K."/>
            <person name="Detter J.C."/>
            <person name="Glavina del Rio T."/>
            <person name="Hammon N."/>
            <person name="Israni S."/>
            <person name="Dalin E."/>
            <person name="Tice H."/>
            <person name="Pitluck S."/>
            <person name="Sims D."/>
            <person name="Brettin T."/>
            <person name="Bruce D."/>
            <person name="Han C."/>
            <person name="Schmutz J."/>
            <person name="Larimer F."/>
            <person name="Land M."/>
            <person name="Hauser L."/>
            <person name="Kyrpides N."/>
            <person name="Kim E."/>
            <person name="Magnuson T."/>
            <person name="Richardson P."/>
        </authorList>
    </citation>
    <scope>NUCLEOTIDE SEQUENCE [LARGE SCALE GENOMIC DNA]</scope>
    <source>
        <strain evidence="6 7">JF-5</strain>
    </source>
</reference>
<evidence type="ECO:0000313" key="6">
    <source>
        <dbReference type="EMBL" id="ABQ29852.1"/>
    </source>
</evidence>
<dbReference type="PANTHER" id="PTHR42910">
    <property type="entry name" value="TRANSPORTER SCO4007-RELATED"/>
    <property type="match status" value="1"/>
</dbReference>
<evidence type="ECO:0000313" key="7">
    <source>
        <dbReference type="Proteomes" id="UP000000245"/>
    </source>
</evidence>
<keyword evidence="7" id="KW-1185">Reference proteome</keyword>
<keyword evidence="3 4" id="KW-0472">Membrane</keyword>